<sequence length="151" mass="16838">MSDSNSLIVTIAAIVGLGPYTHDRKLLKKENKSVVDALASTQDDVFKYIKNKSLSEIMVKASDDNLEPVPYQLFKDWNKDESFICVKAMSTFLERLDDIKKGKVKKCYEKAEPEIPSKKASTNAVAPTFPKKSGKKIPNTSLLAKLLESKI</sequence>
<name>A0A9N9HFA5_FUNMO</name>
<keyword evidence="2" id="KW-1185">Reference proteome</keyword>
<accession>A0A9N9HFA5</accession>
<dbReference type="AlphaFoldDB" id="A0A9N9HFA5"/>
<evidence type="ECO:0000313" key="2">
    <source>
        <dbReference type="Proteomes" id="UP000789375"/>
    </source>
</evidence>
<protein>
    <submittedName>
        <fullName evidence="1">5046_t:CDS:1</fullName>
    </submittedName>
</protein>
<dbReference type="Proteomes" id="UP000789375">
    <property type="component" value="Unassembled WGS sequence"/>
</dbReference>
<comment type="caution">
    <text evidence="1">The sequence shown here is derived from an EMBL/GenBank/DDBJ whole genome shotgun (WGS) entry which is preliminary data.</text>
</comment>
<proteinExistence type="predicted"/>
<reference evidence="1" key="1">
    <citation type="submission" date="2021-06" db="EMBL/GenBank/DDBJ databases">
        <authorList>
            <person name="Kallberg Y."/>
            <person name="Tangrot J."/>
            <person name="Rosling A."/>
        </authorList>
    </citation>
    <scope>NUCLEOTIDE SEQUENCE</scope>
    <source>
        <strain evidence="1">87-6 pot B 2015</strain>
    </source>
</reference>
<organism evidence="1 2">
    <name type="scientific">Funneliformis mosseae</name>
    <name type="common">Endomycorrhizal fungus</name>
    <name type="synonym">Glomus mosseae</name>
    <dbReference type="NCBI Taxonomy" id="27381"/>
    <lineage>
        <taxon>Eukaryota</taxon>
        <taxon>Fungi</taxon>
        <taxon>Fungi incertae sedis</taxon>
        <taxon>Mucoromycota</taxon>
        <taxon>Glomeromycotina</taxon>
        <taxon>Glomeromycetes</taxon>
        <taxon>Glomerales</taxon>
        <taxon>Glomeraceae</taxon>
        <taxon>Funneliformis</taxon>
    </lineage>
</organism>
<dbReference type="EMBL" id="CAJVPP010007129">
    <property type="protein sequence ID" value="CAG8684730.1"/>
    <property type="molecule type" value="Genomic_DNA"/>
</dbReference>
<evidence type="ECO:0000313" key="1">
    <source>
        <dbReference type="EMBL" id="CAG8684730.1"/>
    </source>
</evidence>
<gene>
    <name evidence="1" type="ORF">FMOSSE_LOCUS13074</name>
</gene>